<evidence type="ECO:0008006" key="5">
    <source>
        <dbReference type="Google" id="ProtNLM"/>
    </source>
</evidence>
<evidence type="ECO:0000313" key="3">
    <source>
        <dbReference type="Proteomes" id="UP000095455"/>
    </source>
</evidence>
<sequence>MNCARKKLRISVKKTRESFRQNTYMFFQKVVRVLDETRTCFPESFG</sequence>
<dbReference type="Proteomes" id="UP000095591">
    <property type="component" value="Unassembled WGS sequence"/>
</dbReference>
<dbReference type="Proteomes" id="UP000095455">
    <property type="component" value="Unassembled WGS sequence"/>
</dbReference>
<accession>A0A173VWY1</accession>
<dbReference type="EMBL" id="CYXP01000010">
    <property type="protein sequence ID" value="CUN31280.1"/>
    <property type="molecule type" value="Genomic_DNA"/>
</dbReference>
<evidence type="ECO:0000313" key="4">
    <source>
        <dbReference type="Proteomes" id="UP000095591"/>
    </source>
</evidence>
<proteinExistence type="predicted"/>
<dbReference type="EMBL" id="CYYK01000013">
    <property type="protein sequence ID" value="CUO89800.1"/>
    <property type="molecule type" value="Genomic_DNA"/>
</dbReference>
<evidence type="ECO:0000313" key="2">
    <source>
        <dbReference type="EMBL" id="CUO89800.1"/>
    </source>
</evidence>
<reference evidence="3 4" key="1">
    <citation type="submission" date="2015-09" db="EMBL/GenBank/DDBJ databases">
        <authorList>
            <consortium name="Pathogen Informatics"/>
        </authorList>
    </citation>
    <scope>NUCLEOTIDE SEQUENCE [LARGE SCALE GENOMIC DNA]</scope>
    <source>
        <strain evidence="2 3">2789STDY5608822</strain>
        <strain evidence="1 4">2789STDY5608872</strain>
    </source>
</reference>
<dbReference type="AlphaFoldDB" id="A0A173VWY1"/>
<gene>
    <name evidence="2" type="ORF">ERS852380_03401</name>
    <name evidence="1" type="ORF">ERS852429_03702</name>
</gene>
<name>A0A173VWY1_PARDI</name>
<evidence type="ECO:0000313" key="1">
    <source>
        <dbReference type="EMBL" id="CUN31280.1"/>
    </source>
</evidence>
<organism evidence="1 4">
    <name type="scientific">Parabacteroides distasonis</name>
    <dbReference type="NCBI Taxonomy" id="823"/>
    <lineage>
        <taxon>Bacteria</taxon>
        <taxon>Pseudomonadati</taxon>
        <taxon>Bacteroidota</taxon>
        <taxon>Bacteroidia</taxon>
        <taxon>Bacteroidales</taxon>
        <taxon>Tannerellaceae</taxon>
        <taxon>Parabacteroides</taxon>
    </lineage>
</organism>
<protein>
    <recommendedName>
        <fullName evidence="5">Transposase</fullName>
    </recommendedName>
</protein>